<name>A0ABX0LKM6_9BURK</name>
<accession>A0ABX0LKM6</accession>
<protein>
    <submittedName>
        <fullName evidence="2">Uncharacterized protein</fullName>
    </submittedName>
</protein>
<evidence type="ECO:0000313" key="3">
    <source>
        <dbReference type="Proteomes" id="UP000785613"/>
    </source>
</evidence>
<keyword evidence="3" id="KW-1185">Reference proteome</keyword>
<evidence type="ECO:0000313" key="2">
    <source>
        <dbReference type="EMBL" id="NHZ34857.1"/>
    </source>
</evidence>
<dbReference type="EMBL" id="VUYU01000008">
    <property type="protein sequence ID" value="NHZ34857.1"/>
    <property type="molecule type" value="Genomic_DNA"/>
</dbReference>
<gene>
    <name evidence="2" type="ORF">F0185_14885</name>
</gene>
<feature type="chain" id="PRO_5047504529" evidence="1">
    <location>
        <begin position="27"/>
        <end position="67"/>
    </location>
</feature>
<dbReference type="Proteomes" id="UP000785613">
    <property type="component" value="Unassembled WGS sequence"/>
</dbReference>
<keyword evidence="1" id="KW-0732">Signal</keyword>
<organism evidence="2 3">
    <name type="scientific">Massilia rubra</name>
    <dbReference type="NCBI Taxonomy" id="2607910"/>
    <lineage>
        <taxon>Bacteria</taxon>
        <taxon>Pseudomonadati</taxon>
        <taxon>Pseudomonadota</taxon>
        <taxon>Betaproteobacteria</taxon>
        <taxon>Burkholderiales</taxon>
        <taxon>Oxalobacteraceae</taxon>
        <taxon>Telluria group</taxon>
        <taxon>Massilia</taxon>
    </lineage>
</organism>
<dbReference type="RefSeq" id="WP_167225668.1">
    <property type="nucleotide sequence ID" value="NZ_VUYU01000008.1"/>
</dbReference>
<sequence length="67" mass="6701">MNIAKNMETIFVAALVVVSATSFATASGPAPRLAPTVAVQAGADANMTVVTVSAKRLSAAEKALLKG</sequence>
<feature type="signal peptide" evidence="1">
    <location>
        <begin position="1"/>
        <end position="26"/>
    </location>
</feature>
<evidence type="ECO:0000256" key="1">
    <source>
        <dbReference type="SAM" id="SignalP"/>
    </source>
</evidence>
<reference evidence="2 3" key="1">
    <citation type="submission" date="2019-09" db="EMBL/GenBank/DDBJ databases">
        <title>Taxonomy of Antarctic Massilia spp.: description of Massilia rubra sp. nov., Massilia aquatica sp. nov., Massilia mucilaginosa sp. nov., Massilia frigida sp. nov. isolated from streams, lakes and regoliths.</title>
        <authorList>
            <person name="Holochova P."/>
            <person name="Sedlacek I."/>
            <person name="Kralova S."/>
            <person name="Maslanova I."/>
            <person name="Busse H.-J."/>
            <person name="Stankova E."/>
            <person name="Vrbovska V."/>
            <person name="Kovarovic V."/>
            <person name="Bartak M."/>
            <person name="Svec P."/>
            <person name="Pantucek R."/>
        </authorList>
    </citation>
    <scope>NUCLEOTIDE SEQUENCE [LARGE SCALE GENOMIC DNA]</scope>
    <source>
        <strain evidence="2 3">CCM 8692</strain>
    </source>
</reference>
<comment type="caution">
    <text evidence="2">The sequence shown here is derived from an EMBL/GenBank/DDBJ whole genome shotgun (WGS) entry which is preliminary data.</text>
</comment>
<proteinExistence type="predicted"/>